<reference evidence="2" key="1">
    <citation type="submission" date="2020-05" db="EMBL/GenBank/DDBJ databases">
        <title>Mycena genomes resolve the evolution of fungal bioluminescence.</title>
        <authorList>
            <person name="Tsai I.J."/>
        </authorList>
    </citation>
    <scope>NUCLEOTIDE SEQUENCE</scope>
    <source>
        <strain evidence="2">110903Hualien_Pintung</strain>
    </source>
</reference>
<dbReference type="Proteomes" id="UP000613580">
    <property type="component" value="Unassembled WGS sequence"/>
</dbReference>
<organism evidence="2 3">
    <name type="scientific">Mycena chlorophos</name>
    <name type="common">Agaric fungus</name>
    <name type="synonym">Agaricus chlorophos</name>
    <dbReference type="NCBI Taxonomy" id="658473"/>
    <lineage>
        <taxon>Eukaryota</taxon>
        <taxon>Fungi</taxon>
        <taxon>Dikarya</taxon>
        <taxon>Basidiomycota</taxon>
        <taxon>Agaricomycotina</taxon>
        <taxon>Agaricomycetes</taxon>
        <taxon>Agaricomycetidae</taxon>
        <taxon>Agaricales</taxon>
        <taxon>Marasmiineae</taxon>
        <taxon>Mycenaceae</taxon>
        <taxon>Mycena</taxon>
    </lineage>
</organism>
<name>A0A8H6SM55_MYCCL</name>
<dbReference type="AlphaFoldDB" id="A0A8H6SM55"/>
<sequence>MPTDHPQSVLLRLAIPSSSPAPSRRGNLCEFHSYKLARLASYQTVNVREPGGVVTFSSKQSAGAVAVTKTTSKDMLRCRTCAATGLWSRRRNGPTCGRPGRDMRREGGWDEKVGEQWSKQVTGGDDVDEVVVGGEADPGAAAASPVLCTTSRSKDEFHANPSQRAYKSFAASPEWCRVRRTASATPHTGRHPVPTNANPVSLRSAAV</sequence>
<feature type="region of interest" description="Disordered" evidence="1">
    <location>
        <begin position="180"/>
        <end position="207"/>
    </location>
</feature>
<dbReference type="EMBL" id="JACAZE010000012">
    <property type="protein sequence ID" value="KAF7302315.1"/>
    <property type="molecule type" value="Genomic_DNA"/>
</dbReference>
<evidence type="ECO:0000313" key="3">
    <source>
        <dbReference type="Proteomes" id="UP000613580"/>
    </source>
</evidence>
<evidence type="ECO:0000256" key="1">
    <source>
        <dbReference type="SAM" id="MobiDB-lite"/>
    </source>
</evidence>
<proteinExistence type="predicted"/>
<protein>
    <submittedName>
        <fullName evidence="2">Uncharacterized protein</fullName>
    </submittedName>
</protein>
<gene>
    <name evidence="2" type="ORF">HMN09_00864800</name>
</gene>
<comment type="caution">
    <text evidence="2">The sequence shown here is derived from an EMBL/GenBank/DDBJ whole genome shotgun (WGS) entry which is preliminary data.</text>
</comment>
<evidence type="ECO:0000313" key="2">
    <source>
        <dbReference type="EMBL" id="KAF7302315.1"/>
    </source>
</evidence>
<keyword evidence="3" id="KW-1185">Reference proteome</keyword>
<accession>A0A8H6SM55</accession>